<feature type="domain" description="S-adenosyl-l-methionine hydroxide adenosyltransferase N-terminal" evidence="3">
    <location>
        <begin position="2"/>
        <end position="146"/>
    </location>
</feature>
<dbReference type="AlphaFoldDB" id="C5CF15"/>
<dbReference type="KEGG" id="kol:Kole_1594"/>
<organism evidence="5 6">
    <name type="scientific">Kosmotoga olearia (strain ATCC BAA-1733 / DSM 21960 / TBF 19.5.1)</name>
    <dbReference type="NCBI Taxonomy" id="521045"/>
    <lineage>
        <taxon>Bacteria</taxon>
        <taxon>Thermotogati</taxon>
        <taxon>Thermotogota</taxon>
        <taxon>Thermotogae</taxon>
        <taxon>Kosmotogales</taxon>
        <taxon>Kosmotogaceae</taxon>
        <taxon>Kosmotoga</taxon>
    </lineage>
</organism>
<dbReference type="SUPFAM" id="SSF101852">
    <property type="entry name" value="Bacterial fluorinating enzyme, C-terminal domain"/>
    <property type="match status" value="1"/>
</dbReference>
<dbReference type="eggNOG" id="COG1912">
    <property type="taxonomic scope" value="Bacteria"/>
</dbReference>
<evidence type="ECO:0000313" key="5">
    <source>
        <dbReference type="EMBL" id="ACR80284.1"/>
    </source>
</evidence>
<evidence type="ECO:0000259" key="4">
    <source>
        <dbReference type="Pfam" id="PF20257"/>
    </source>
</evidence>
<dbReference type="PIRSF" id="PIRSF006779">
    <property type="entry name" value="UCP006779"/>
    <property type="match status" value="1"/>
</dbReference>
<sequence>MIAFMSDWGYDSYYVGVAKAVIRSITKEEIIDITHNIDHFNIRMGAHILLRASIDFPKDTIFLCVVDPSVGTSRKAIAMRTKNGMTFVGPDNGLFTFVAEKYGVHEIRELDNKKYYYGHSTTFHGRDIFAAVAAHLANGLELSRVGSLLMNYEVLRYRKSHIKGNSIIGEVAFYDHFGNMETNIPEQLLKAVNPNEGEKILIKYGKNEFGATFGKTYFDVRPGEILVHIDSSGFIEIAVNEGSAKSLIKAREGELIEIVPNKME</sequence>
<feature type="domain" description="S-adenosyl-l-methionine hydroxide adenosyltransferase C-terminal" evidence="4">
    <location>
        <begin position="169"/>
        <end position="256"/>
    </location>
</feature>
<dbReference type="Pfam" id="PF20257">
    <property type="entry name" value="SAM_HAT_C"/>
    <property type="match status" value="1"/>
</dbReference>
<dbReference type="InterPro" id="IPR023228">
    <property type="entry name" value="SAM_OH_AdoTrfase_N_sf"/>
</dbReference>
<name>C5CF15_KOSOT</name>
<protein>
    <recommendedName>
        <fullName evidence="7">Adenosyl-chloride synthase</fullName>
    </recommendedName>
</protein>
<keyword evidence="1" id="KW-0949">S-adenosyl-L-methionine</keyword>
<evidence type="ECO:0000256" key="1">
    <source>
        <dbReference type="ARBA" id="ARBA00022691"/>
    </source>
</evidence>
<dbReference type="InterPro" id="IPR046470">
    <property type="entry name" value="SAM_HAT_C"/>
</dbReference>
<dbReference type="Pfam" id="PF01887">
    <property type="entry name" value="SAM_HAT_N"/>
    <property type="match status" value="1"/>
</dbReference>
<dbReference type="Proteomes" id="UP000002382">
    <property type="component" value="Chromosome"/>
</dbReference>
<dbReference type="InterPro" id="IPR002747">
    <property type="entry name" value="SAM_OH_AdoTrfase"/>
</dbReference>
<dbReference type="InterPro" id="IPR023227">
    <property type="entry name" value="SAM_OH_AdoTrfase_C_sf"/>
</dbReference>
<evidence type="ECO:0000256" key="2">
    <source>
        <dbReference type="ARBA" id="ARBA00024035"/>
    </source>
</evidence>
<evidence type="ECO:0000259" key="3">
    <source>
        <dbReference type="Pfam" id="PF01887"/>
    </source>
</evidence>
<evidence type="ECO:0008006" key="7">
    <source>
        <dbReference type="Google" id="ProtNLM"/>
    </source>
</evidence>
<keyword evidence="6" id="KW-1185">Reference proteome</keyword>
<dbReference type="Gene3D" id="2.40.30.90">
    <property type="entry name" value="Bacterial fluorinating enzyme like"/>
    <property type="match status" value="1"/>
</dbReference>
<dbReference type="RefSeq" id="WP_015868929.1">
    <property type="nucleotide sequence ID" value="NC_012785.1"/>
</dbReference>
<accession>C5CF15</accession>
<dbReference type="PANTHER" id="PTHR35092">
    <property type="entry name" value="CHLORINASE MJ1651"/>
    <property type="match status" value="1"/>
</dbReference>
<dbReference type="PANTHER" id="PTHR35092:SF1">
    <property type="entry name" value="CHLORINASE MJ1651"/>
    <property type="match status" value="1"/>
</dbReference>
<comment type="similarity">
    <text evidence="2">Belongs to the SAM hydrolase / SAM-dependent halogenase family.</text>
</comment>
<dbReference type="InterPro" id="IPR046469">
    <property type="entry name" value="SAM_HAT_N"/>
</dbReference>
<reference evidence="5 6" key="2">
    <citation type="journal article" date="2011" name="J. Bacteriol.">
        <title>Genome Sequence of Kosmotoga olearia Strain TBF 19.5.1, a Thermophilic Bacterium with a Wide Growth Temperature Range, Isolated from the Troll B Oil Platform in the North Sea.</title>
        <authorList>
            <person name="Swithers K.S."/>
            <person name="Dipippo J.L."/>
            <person name="Bruce D.C."/>
            <person name="Detter C."/>
            <person name="Tapia R."/>
            <person name="Han S."/>
            <person name="Goodwin L.A."/>
            <person name="Han J."/>
            <person name="Woyke T."/>
            <person name="Pitluck S."/>
            <person name="Pennacchio L."/>
            <person name="Nolan M."/>
            <person name="Mikhailova N."/>
            <person name="Land M.L."/>
            <person name="Nesbo C.L."/>
            <person name="Gogarten J.P."/>
            <person name="Noll K.M."/>
        </authorList>
    </citation>
    <scope>NUCLEOTIDE SEQUENCE [LARGE SCALE GENOMIC DNA]</scope>
    <source>
        <strain evidence="6">ATCC BAA-1733 / DSM 21960 / TBF 19.5.1</strain>
    </source>
</reference>
<proteinExistence type="inferred from homology"/>
<dbReference type="EMBL" id="CP001634">
    <property type="protein sequence ID" value="ACR80284.1"/>
    <property type="molecule type" value="Genomic_DNA"/>
</dbReference>
<evidence type="ECO:0000313" key="6">
    <source>
        <dbReference type="Proteomes" id="UP000002382"/>
    </source>
</evidence>
<dbReference type="HOGENOM" id="CLU_059734_0_0_0"/>
<dbReference type="SUPFAM" id="SSF102522">
    <property type="entry name" value="Bacterial fluorinating enzyme, N-terminal domain"/>
    <property type="match status" value="1"/>
</dbReference>
<dbReference type="Gene3D" id="3.40.50.10790">
    <property type="entry name" value="S-adenosyl-l-methionine hydroxide adenosyltransferase, N-terminal"/>
    <property type="match status" value="1"/>
</dbReference>
<gene>
    <name evidence="5" type="ordered locus">Kole_1594</name>
</gene>
<dbReference type="STRING" id="521045.Kole_1594"/>
<reference evidence="5 6" key="1">
    <citation type="submission" date="2009-06" db="EMBL/GenBank/DDBJ databases">
        <title>Complete sequence of Thermotogales bacterium TBF 19.5.1.</title>
        <authorList>
            <consortium name="US DOE Joint Genome Institute"/>
            <person name="Lucas S."/>
            <person name="Copeland A."/>
            <person name="Lapidus A."/>
            <person name="Glavina del Rio T."/>
            <person name="Tice H."/>
            <person name="Bruce D."/>
            <person name="Goodwin L."/>
            <person name="Pitluck S."/>
            <person name="Chertkov O."/>
            <person name="Brettin T."/>
            <person name="Detter J.C."/>
            <person name="Han C."/>
            <person name="Schmutz J."/>
            <person name="Larimer F."/>
            <person name="Land M."/>
            <person name="Hauser L."/>
            <person name="Kyrpides N."/>
            <person name="Ovchinnikova G."/>
            <person name="Noll K."/>
        </authorList>
    </citation>
    <scope>NUCLEOTIDE SEQUENCE [LARGE SCALE GENOMIC DNA]</scope>
    <source>
        <strain evidence="6">ATCC BAA-1733 / DSM 21960 / TBF 19.5.1</strain>
    </source>
</reference>
<dbReference type="OrthoDB" id="9792195at2"/>